<dbReference type="RefSeq" id="WP_023493970.1">
    <property type="nucleotide sequence ID" value="NZ_AYLO01000037.1"/>
</dbReference>
<dbReference type="EMBL" id="AYLO01000037">
    <property type="protein sequence ID" value="ESS73026.1"/>
    <property type="molecule type" value="Genomic_DNA"/>
</dbReference>
<dbReference type="SUPFAM" id="SSF56935">
    <property type="entry name" value="Porins"/>
    <property type="match status" value="1"/>
</dbReference>
<dbReference type="Proteomes" id="UP000017842">
    <property type="component" value="Unassembled WGS sequence"/>
</dbReference>
<dbReference type="InterPro" id="IPR011486">
    <property type="entry name" value="BBP2"/>
</dbReference>
<comment type="caution">
    <text evidence="2">The sequence shown here is derived from an EMBL/GenBank/DDBJ whole genome shotgun (WGS) entry which is preliminary data.</text>
</comment>
<dbReference type="AlphaFoldDB" id="V5E0F7"/>
<keyword evidence="3" id="KW-1185">Reference proteome</keyword>
<dbReference type="OrthoDB" id="9775763at2"/>
<sequence>MNNQPNNLGLIKPLVLAILVSPATSFAETKTLTEASTLLETVGDPNESSFMKGLGLKVGAWLNSGVTYNANNPSNNFNGPVTFADRQAELQLNQVNVFIQRAVATEGKAWDFGGRFDFMFGSDSIFTQAYGVPAFDVNTGQPLNRGAWDLNLLGSHDNRFYDIALPQAYLEAYVPIGNGLNVKAGHFYTPIGYETVPAPDNFFYTHAYTMQYGEPFTHTGVMGNYAIDGNWSVMGGVVTGSATGGWDGNFDKQLGNWSGLMGATWTSTDKNTSFNASGTYGGTSEHSSNAWALYSLVLKHNITDKFHMVLQHDHGYADQVVTSTSAINEGHAGDAEWYGINTHWTYDVLDNLAAGVRLEWFQDQNGFRVCSPGRVAAATANTNTSYAANFLSSCTSGSYYEVTAGVNWKPVKWLNIRPNVRYDFVDRISTAGIGTQASGPFGDSKNNQFLFSTDFNINF</sequence>
<evidence type="ECO:0000256" key="1">
    <source>
        <dbReference type="SAM" id="SignalP"/>
    </source>
</evidence>
<dbReference type="PATRIC" id="fig|1116472.3.peg.1119"/>
<evidence type="ECO:0000313" key="2">
    <source>
        <dbReference type="EMBL" id="ESS73026.1"/>
    </source>
</evidence>
<feature type="chain" id="PRO_5004732126" description="Porin" evidence="1">
    <location>
        <begin position="28"/>
        <end position="459"/>
    </location>
</feature>
<protein>
    <recommendedName>
        <fullName evidence="4">Porin</fullName>
    </recommendedName>
</protein>
<gene>
    <name evidence="2" type="ORF">MGMO_38c00090</name>
</gene>
<reference evidence="2 3" key="1">
    <citation type="journal article" date="2013" name="Genome Announc.">
        <title>Draft Genome Sequence of the Methanotrophic Gammaproteobacterium Methyloglobulus morosus DSM 22980 Strain KoM1.</title>
        <authorList>
            <person name="Poehlein A."/>
            <person name="Deutzmann J.S."/>
            <person name="Daniel R."/>
            <person name="Simeonova D.D."/>
        </authorList>
    </citation>
    <scope>NUCLEOTIDE SEQUENCE [LARGE SCALE GENOMIC DNA]</scope>
    <source>
        <strain evidence="2 3">KoM1</strain>
    </source>
</reference>
<evidence type="ECO:0000313" key="3">
    <source>
        <dbReference type="Proteomes" id="UP000017842"/>
    </source>
</evidence>
<dbReference type="eggNOG" id="COG2067">
    <property type="taxonomic scope" value="Bacteria"/>
</dbReference>
<organism evidence="2 3">
    <name type="scientific">Methyloglobulus morosus KoM1</name>
    <dbReference type="NCBI Taxonomy" id="1116472"/>
    <lineage>
        <taxon>Bacteria</taxon>
        <taxon>Pseudomonadati</taxon>
        <taxon>Pseudomonadota</taxon>
        <taxon>Gammaproteobacteria</taxon>
        <taxon>Methylococcales</taxon>
        <taxon>Methylococcaceae</taxon>
        <taxon>Methyloglobulus</taxon>
    </lineage>
</organism>
<keyword evidence="1" id="KW-0732">Signal</keyword>
<proteinExistence type="predicted"/>
<evidence type="ECO:0008006" key="4">
    <source>
        <dbReference type="Google" id="ProtNLM"/>
    </source>
</evidence>
<feature type="signal peptide" evidence="1">
    <location>
        <begin position="1"/>
        <end position="27"/>
    </location>
</feature>
<accession>V5E0F7</accession>
<name>V5E0F7_9GAMM</name>
<dbReference type="STRING" id="1116472.MGMO_38c00090"/>
<dbReference type="Pfam" id="PF07642">
    <property type="entry name" value="BBP2"/>
    <property type="match status" value="1"/>
</dbReference>